<dbReference type="AlphaFoldDB" id="A0AAJ0G2L7"/>
<feature type="binding site" evidence="2">
    <location>
        <position position="235"/>
    </location>
    <ligand>
        <name>FAD</name>
        <dbReference type="ChEBI" id="CHEBI:57692"/>
    </ligand>
</feature>
<dbReference type="Pfam" id="PF00732">
    <property type="entry name" value="GMC_oxred_N"/>
    <property type="match status" value="1"/>
</dbReference>
<evidence type="ECO:0000313" key="5">
    <source>
        <dbReference type="Proteomes" id="UP001251528"/>
    </source>
</evidence>
<evidence type="ECO:0000313" key="4">
    <source>
        <dbReference type="EMBL" id="KAK2616431.1"/>
    </source>
</evidence>
<protein>
    <recommendedName>
        <fullName evidence="3">Glucose-methanol-choline oxidoreductase N-terminal domain-containing protein</fullName>
    </recommendedName>
</protein>
<dbReference type="PROSITE" id="PS51257">
    <property type="entry name" value="PROKAR_LIPOPROTEIN"/>
    <property type="match status" value="1"/>
</dbReference>
<dbReference type="InterPro" id="IPR007867">
    <property type="entry name" value="GMC_OxRtase_C"/>
</dbReference>
<comment type="caution">
    <text evidence="4">The sequence shown here is derived from an EMBL/GenBank/DDBJ whole genome shotgun (WGS) entry which is preliminary data.</text>
</comment>
<dbReference type="PROSITE" id="PS00624">
    <property type="entry name" value="GMC_OXRED_2"/>
    <property type="match status" value="1"/>
</dbReference>
<feature type="binding site" evidence="2">
    <location>
        <position position="96"/>
    </location>
    <ligand>
        <name>FAD</name>
        <dbReference type="ChEBI" id="CHEBI:57692"/>
    </ligand>
</feature>
<dbReference type="InterPro" id="IPR036188">
    <property type="entry name" value="FAD/NAD-bd_sf"/>
</dbReference>
<keyword evidence="5" id="KW-1185">Reference proteome</keyword>
<dbReference type="PANTHER" id="PTHR11552:SF78">
    <property type="entry name" value="GLUCOSE-METHANOL-CHOLINE OXIDOREDUCTASE N-TERMINAL DOMAIN-CONTAINING PROTEIN"/>
    <property type="match status" value="1"/>
</dbReference>
<dbReference type="GO" id="GO:0016614">
    <property type="term" value="F:oxidoreductase activity, acting on CH-OH group of donors"/>
    <property type="evidence" value="ECO:0007669"/>
    <property type="project" value="InterPro"/>
</dbReference>
<comment type="cofactor">
    <cofactor evidence="2">
        <name>FAD</name>
        <dbReference type="ChEBI" id="CHEBI:57692"/>
    </cofactor>
</comment>
<dbReference type="InterPro" id="IPR000172">
    <property type="entry name" value="GMC_OxRdtase_N"/>
</dbReference>
<dbReference type="Pfam" id="PF05199">
    <property type="entry name" value="GMC_oxred_C"/>
    <property type="match status" value="1"/>
</dbReference>
<evidence type="ECO:0000259" key="3">
    <source>
        <dbReference type="PROSITE" id="PS00624"/>
    </source>
</evidence>
<dbReference type="InterPro" id="IPR012132">
    <property type="entry name" value="GMC_OxRdtase"/>
</dbReference>
<accession>A0AAJ0G2L7</accession>
<feature type="domain" description="Glucose-methanol-choline oxidoreductase N-terminal" evidence="3">
    <location>
        <begin position="277"/>
        <end position="291"/>
    </location>
</feature>
<dbReference type="Gene3D" id="3.30.560.10">
    <property type="entry name" value="Glucose Oxidase, domain 3"/>
    <property type="match status" value="1"/>
</dbReference>
<comment type="similarity">
    <text evidence="1">Belongs to the GMC oxidoreductase family.</text>
</comment>
<organism evidence="4 5">
    <name type="scientific">Conoideocrella luteorostrata</name>
    <dbReference type="NCBI Taxonomy" id="1105319"/>
    <lineage>
        <taxon>Eukaryota</taxon>
        <taxon>Fungi</taxon>
        <taxon>Dikarya</taxon>
        <taxon>Ascomycota</taxon>
        <taxon>Pezizomycotina</taxon>
        <taxon>Sordariomycetes</taxon>
        <taxon>Hypocreomycetidae</taxon>
        <taxon>Hypocreales</taxon>
        <taxon>Clavicipitaceae</taxon>
        <taxon>Conoideocrella</taxon>
    </lineage>
</organism>
<dbReference type="SUPFAM" id="SSF54373">
    <property type="entry name" value="FAD-linked reductases, C-terminal domain"/>
    <property type="match status" value="1"/>
</dbReference>
<evidence type="ECO:0000256" key="2">
    <source>
        <dbReference type="PIRSR" id="PIRSR000137-2"/>
    </source>
</evidence>
<dbReference type="PANTHER" id="PTHR11552">
    <property type="entry name" value="GLUCOSE-METHANOL-CHOLINE GMC OXIDOREDUCTASE"/>
    <property type="match status" value="1"/>
</dbReference>
<proteinExistence type="inferred from homology"/>
<dbReference type="PIRSF" id="PIRSF000137">
    <property type="entry name" value="Alcohol_oxidase"/>
    <property type="match status" value="1"/>
</dbReference>
<dbReference type="GO" id="GO:0050660">
    <property type="term" value="F:flavin adenine dinucleotide binding"/>
    <property type="evidence" value="ECO:0007669"/>
    <property type="project" value="InterPro"/>
</dbReference>
<evidence type="ECO:0000256" key="1">
    <source>
        <dbReference type="ARBA" id="ARBA00010790"/>
    </source>
</evidence>
<gene>
    <name evidence="4" type="ORF">QQS21_000673</name>
</gene>
<reference evidence="4" key="1">
    <citation type="submission" date="2023-06" db="EMBL/GenBank/DDBJ databases">
        <title>Conoideocrella luteorostrata (Hypocreales: Clavicipitaceae), a potential biocontrol fungus for elongate hemlock scale in United States Christmas tree production areas.</title>
        <authorList>
            <person name="Barrett H."/>
            <person name="Lovett B."/>
            <person name="Macias A.M."/>
            <person name="Stajich J.E."/>
            <person name="Kasson M.T."/>
        </authorList>
    </citation>
    <scope>NUCLEOTIDE SEQUENCE</scope>
    <source>
        <strain evidence="4">ARSEF 14590</strain>
    </source>
</reference>
<keyword evidence="2" id="KW-0285">Flavoprotein</keyword>
<dbReference type="Gene3D" id="3.50.50.60">
    <property type="entry name" value="FAD/NAD(P)-binding domain"/>
    <property type="match status" value="1"/>
</dbReference>
<dbReference type="SUPFAM" id="SSF51905">
    <property type="entry name" value="FAD/NAD(P)-binding domain"/>
    <property type="match status" value="1"/>
</dbReference>
<keyword evidence="2" id="KW-0274">FAD</keyword>
<dbReference type="Proteomes" id="UP001251528">
    <property type="component" value="Unassembled WGS sequence"/>
</dbReference>
<name>A0AAJ0G2L7_9HYPO</name>
<feature type="binding site" evidence="2">
    <location>
        <begin position="535"/>
        <end position="536"/>
    </location>
    <ligand>
        <name>FAD</name>
        <dbReference type="ChEBI" id="CHEBI:57692"/>
    </ligand>
</feature>
<dbReference type="EMBL" id="JASWJB010000006">
    <property type="protein sequence ID" value="KAK2616431.1"/>
    <property type="molecule type" value="Genomic_DNA"/>
</dbReference>
<sequence>MGIYKRLPDEIAEVDVIIAGGGTAGCVVASRLASADAGLSILVVECGPDNYNDPGIVHPGLFFGHLAPTSKTTLFYASKPSDHLGGRAPVVPSGGVLGGGSSINMCMYSRPQRSDFDGWNTPGWTADDMLPYMNRFETYHGRGEERSHGHDGPIQVSSGSYRGLKSEDDFIAAAKAAGWSEIEDLQTMSSVNAVSRAQRYVSPEGVRQDTAHRYLHPRLQDGKHPNLHVVVESQVIRVTVESGQATGIVFRPNPRFQPSEQSDRTIRARKFVVLSCGALGTPLVLERSGIGRKDVLAKAGVPLVAEVPGVGAGFEDHQLMTYAYKTGLEKGETLNGLVFGTTNPAELIKNNDKILGYNAQDASGKFRPTPDEVAGLGEKFQQAWRTHFENIQDKPLIGMALINGMPGMPPEGVPYGEYLGISTFNLYPFSRGHVHITGPSVDDTPDFDAGFLSDPLGIDLKMHIWAYKVQREIMRRMKCYRGEVPEWNPRFSPDSAAAILDIGSPLPDDVPDIVYENEDEAALEGFIRNTLGTTWHSMGTCKMAPLSKGGVVDGSLSVHGTKSLKIADLSIPPSNVGANTNSTALAIGEKAADIIIRELGL</sequence>